<evidence type="ECO:0000313" key="2">
    <source>
        <dbReference type="Proteomes" id="UP001295420"/>
    </source>
</evidence>
<name>A0AAU9Q4V4_9VIBR</name>
<reference evidence="1" key="1">
    <citation type="submission" date="2022-01" db="EMBL/GenBank/DDBJ databases">
        <authorList>
            <person name="Lagorce A."/>
        </authorList>
    </citation>
    <scope>NUCLEOTIDE SEQUENCE</scope>
    <source>
        <strain evidence="1">Th15_F1_D04</strain>
    </source>
</reference>
<evidence type="ECO:0000313" key="1">
    <source>
        <dbReference type="EMBL" id="CAH1528786.1"/>
    </source>
</evidence>
<organism evidence="1 2">
    <name type="scientific">Vibrio owensii</name>
    <dbReference type="NCBI Taxonomy" id="696485"/>
    <lineage>
        <taxon>Bacteria</taxon>
        <taxon>Pseudomonadati</taxon>
        <taxon>Pseudomonadota</taxon>
        <taxon>Gammaproteobacteria</taxon>
        <taxon>Vibrionales</taxon>
        <taxon>Vibrionaceae</taxon>
        <taxon>Vibrio</taxon>
    </lineage>
</organism>
<proteinExistence type="predicted"/>
<gene>
    <name evidence="1" type="ORF">THF1D04_220037</name>
</gene>
<dbReference type="EMBL" id="CAKMTQ010000015">
    <property type="protein sequence ID" value="CAH1528786.1"/>
    <property type="molecule type" value="Genomic_DNA"/>
</dbReference>
<protein>
    <submittedName>
        <fullName evidence="1">Uncharacterized protein</fullName>
    </submittedName>
</protein>
<dbReference type="Proteomes" id="UP001295420">
    <property type="component" value="Unassembled WGS sequence"/>
</dbReference>
<dbReference type="AlphaFoldDB" id="A0AAU9Q4V4"/>
<sequence>MEHIKEGEFKRLALAKAFDGVLAQESSHTPGKFHLIGVSFSRQAQYAVRAGRTDTLRAWRIDHLAALVQSLGIMRMEVRFLKEDHRD</sequence>
<accession>A0AAU9Q4V4</accession>
<dbReference type="RefSeq" id="WP_409931028.1">
    <property type="nucleotide sequence ID" value="NZ_CAKMTQ010000015.1"/>
</dbReference>
<comment type="caution">
    <text evidence="1">The sequence shown here is derived from an EMBL/GenBank/DDBJ whole genome shotgun (WGS) entry which is preliminary data.</text>
</comment>